<sequence>MRGSRPSRHLVLRLVLAGLMILGLPVGTAQAQAAAPPSWSADGPARNFARAAADGVAATGRTALEHKAEELGLGPVNDYSCVLPGGGCVRSYRPAADPDRVIALYWSPGTGAHAVELGHPVGRKFVAAGYERGVYGFPTSDLECGIEGFGCMQRFEHGQIDQAYITAGHQALAAKAARLQVSAADGYNCTLVSDGCVRSYTTAGGRRIAIYWSAATGAQAVDLNHDIGRAFAAATYERGRYGYPVSDMVCAPGSGCRQKFQHGTITFTFDDAGVRALDAKAAALKLEPAGGYECRLAADGCRRSYAAAGAKPGQAQREVDIYWSETTGAHAVDMSHGIGREYGRAELEGGRYGYPTSEMMCSENGCTQMFQKGTINLPAGR</sequence>
<dbReference type="Pfam" id="PF08310">
    <property type="entry name" value="LGFP"/>
    <property type="match status" value="3"/>
</dbReference>
<accession>A0ABS9L299</accession>
<dbReference type="Proteomes" id="UP001165368">
    <property type="component" value="Unassembled WGS sequence"/>
</dbReference>
<evidence type="ECO:0008006" key="4">
    <source>
        <dbReference type="Google" id="ProtNLM"/>
    </source>
</evidence>
<dbReference type="EMBL" id="JAKLTQ010000001">
    <property type="protein sequence ID" value="MCG2620769.1"/>
    <property type="molecule type" value="Genomic_DNA"/>
</dbReference>
<gene>
    <name evidence="2" type="ORF">LVY72_02450</name>
</gene>
<feature type="signal peptide" evidence="1">
    <location>
        <begin position="1"/>
        <end position="31"/>
    </location>
</feature>
<evidence type="ECO:0000313" key="3">
    <source>
        <dbReference type="Proteomes" id="UP001165368"/>
    </source>
</evidence>
<dbReference type="InterPro" id="IPR013207">
    <property type="entry name" value="LGFP"/>
</dbReference>
<evidence type="ECO:0000256" key="1">
    <source>
        <dbReference type="SAM" id="SignalP"/>
    </source>
</evidence>
<dbReference type="RefSeq" id="WP_237817854.1">
    <property type="nucleotide sequence ID" value="NZ_JAKLTQ010000001.1"/>
</dbReference>
<name>A0ABS9L299_9MICC</name>
<protein>
    <recommendedName>
        <fullName evidence="4">LGFP repeat-containing protein</fullName>
    </recommendedName>
</protein>
<evidence type="ECO:0000313" key="2">
    <source>
        <dbReference type="EMBL" id="MCG2620769.1"/>
    </source>
</evidence>
<feature type="chain" id="PRO_5046662155" description="LGFP repeat-containing protein" evidence="1">
    <location>
        <begin position="32"/>
        <end position="381"/>
    </location>
</feature>
<keyword evidence="1" id="KW-0732">Signal</keyword>
<reference evidence="2" key="1">
    <citation type="submission" date="2022-01" db="EMBL/GenBank/DDBJ databases">
        <authorList>
            <person name="Jo J.-H."/>
            <person name="Im W.-T."/>
        </authorList>
    </citation>
    <scope>NUCLEOTIDE SEQUENCE</scope>
    <source>
        <strain evidence="2">I2-34</strain>
    </source>
</reference>
<organism evidence="2 3">
    <name type="scientific">Arthrobacter hankyongi</name>
    <dbReference type="NCBI Taxonomy" id="2904801"/>
    <lineage>
        <taxon>Bacteria</taxon>
        <taxon>Bacillati</taxon>
        <taxon>Actinomycetota</taxon>
        <taxon>Actinomycetes</taxon>
        <taxon>Micrococcales</taxon>
        <taxon>Micrococcaceae</taxon>
        <taxon>Arthrobacter</taxon>
    </lineage>
</organism>
<keyword evidence="3" id="KW-1185">Reference proteome</keyword>
<comment type="caution">
    <text evidence="2">The sequence shown here is derived from an EMBL/GenBank/DDBJ whole genome shotgun (WGS) entry which is preliminary data.</text>
</comment>
<proteinExistence type="predicted"/>